<proteinExistence type="predicted"/>
<keyword evidence="1" id="KW-1133">Transmembrane helix</keyword>
<protein>
    <submittedName>
        <fullName evidence="3">PH domain-containing protein</fullName>
    </submittedName>
</protein>
<dbReference type="Proteomes" id="UP000596063">
    <property type="component" value="Chromosome"/>
</dbReference>
<gene>
    <name evidence="3" type="ORF">I6N98_12860</name>
</gene>
<evidence type="ECO:0000313" key="4">
    <source>
        <dbReference type="Proteomes" id="UP000596063"/>
    </source>
</evidence>
<feature type="transmembrane region" description="Helical" evidence="1">
    <location>
        <begin position="57"/>
        <end position="79"/>
    </location>
</feature>
<keyword evidence="1" id="KW-0812">Transmembrane</keyword>
<dbReference type="Pfam" id="PF06713">
    <property type="entry name" value="bPH_4"/>
    <property type="match status" value="1"/>
</dbReference>
<evidence type="ECO:0000313" key="3">
    <source>
        <dbReference type="EMBL" id="QQD17251.1"/>
    </source>
</evidence>
<dbReference type="EMBL" id="CP066167">
    <property type="protein sequence ID" value="QQD17251.1"/>
    <property type="molecule type" value="Genomic_DNA"/>
</dbReference>
<accession>A0A7T4QYW1</accession>
<name>A0A7T4QYW1_9GAMM</name>
<dbReference type="RefSeq" id="WP_198568753.1">
    <property type="nucleotide sequence ID" value="NZ_CP066167.1"/>
</dbReference>
<organism evidence="3 4">
    <name type="scientific">Spongiibacter nanhainus</name>
    <dbReference type="NCBI Taxonomy" id="2794344"/>
    <lineage>
        <taxon>Bacteria</taxon>
        <taxon>Pseudomonadati</taxon>
        <taxon>Pseudomonadota</taxon>
        <taxon>Gammaproteobacteria</taxon>
        <taxon>Cellvibrionales</taxon>
        <taxon>Spongiibacteraceae</taxon>
        <taxon>Spongiibacter</taxon>
    </lineage>
</organism>
<feature type="domain" description="Uncharacterized protein YyaB-like PH" evidence="2">
    <location>
        <begin position="77"/>
        <end position="146"/>
    </location>
</feature>
<keyword evidence="4" id="KW-1185">Reference proteome</keyword>
<evidence type="ECO:0000256" key="1">
    <source>
        <dbReference type="SAM" id="Phobius"/>
    </source>
</evidence>
<dbReference type="AlphaFoldDB" id="A0A7T4QYW1"/>
<dbReference type="InterPro" id="IPR009589">
    <property type="entry name" value="PH_YyaB-like"/>
</dbReference>
<feature type="transmembrane region" description="Helical" evidence="1">
    <location>
        <begin position="30"/>
        <end position="51"/>
    </location>
</feature>
<keyword evidence="1" id="KW-0472">Membrane</keyword>
<reference evidence="3 4" key="1">
    <citation type="submission" date="2020-12" db="EMBL/GenBank/DDBJ databases">
        <authorList>
            <person name="Shan Y."/>
        </authorList>
    </citation>
    <scope>NUCLEOTIDE SEQUENCE [LARGE SCALE GENOMIC DNA]</scope>
    <source>
        <strain evidence="4">csc3.9</strain>
    </source>
</reference>
<evidence type="ECO:0000259" key="2">
    <source>
        <dbReference type="Pfam" id="PF06713"/>
    </source>
</evidence>
<dbReference type="GO" id="GO:0030153">
    <property type="term" value="P:bacteriocin immunity"/>
    <property type="evidence" value="ECO:0007669"/>
    <property type="project" value="InterPro"/>
</dbReference>
<dbReference type="KEGG" id="snan:I6N98_12860"/>
<sequence>MTEAKNGRKVMAPGKRMDDPMKFKSAVDPWYYLTIAASLLAIFGALLPSVASGELSPLAGLFLALVAALPVWLLFSTFYEVKGNLLVVRAGLLCWKIKLAEIRSVRASRSWLSSPALSLNRLEVTYGNNRRLLVSPRDVEGFLKAIDCV</sequence>